<gene>
    <name evidence="2" type="ORF">ACFFGT_02645</name>
</gene>
<comment type="caution">
    <text evidence="2">The sequence shown here is derived from an EMBL/GenBank/DDBJ whole genome shotgun (WGS) entry which is preliminary data.</text>
</comment>
<dbReference type="GO" id="GO:0016746">
    <property type="term" value="F:acyltransferase activity"/>
    <property type="evidence" value="ECO:0007669"/>
    <property type="project" value="UniProtKB-KW"/>
</dbReference>
<dbReference type="SUPFAM" id="SSF55729">
    <property type="entry name" value="Acyl-CoA N-acyltransferases (Nat)"/>
    <property type="match status" value="1"/>
</dbReference>
<organism evidence="2 3">
    <name type="scientific">Mucilaginibacter angelicae</name>
    <dbReference type="NCBI Taxonomy" id="869718"/>
    <lineage>
        <taxon>Bacteria</taxon>
        <taxon>Pseudomonadati</taxon>
        <taxon>Bacteroidota</taxon>
        <taxon>Sphingobacteriia</taxon>
        <taxon>Sphingobacteriales</taxon>
        <taxon>Sphingobacteriaceae</taxon>
        <taxon>Mucilaginibacter</taxon>
    </lineage>
</organism>
<dbReference type="InterPro" id="IPR045057">
    <property type="entry name" value="Gcn5-rel_NAT"/>
</dbReference>
<keyword evidence="2" id="KW-0012">Acyltransferase</keyword>
<evidence type="ECO:0000313" key="3">
    <source>
        <dbReference type="Proteomes" id="UP001589828"/>
    </source>
</evidence>
<dbReference type="Gene3D" id="3.40.630.30">
    <property type="match status" value="1"/>
</dbReference>
<dbReference type="PANTHER" id="PTHR31435:SF9">
    <property type="entry name" value="PROTEIN NATD1"/>
    <property type="match status" value="1"/>
</dbReference>
<name>A0ABV6L018_9SPHI</name>
<dbReference type="EMBL" id="JBHLTS010000004">
    <property type="protein sequence ID" value="MFC0513074.1"/>
    <property type="molecule type" value="Genomic_DNA"/>
</dbReference>
<keyword evidence="3" id="KW-1185">Reference proteome</keyword>
<sequence length="108" mass="12375">MAGNENINVVNNTGKLRFEVYLNGEYAFIEYRYYKKDIAFMHTTVPEAFRGRGVASAMAVAALNFARDQHRKIMLYCPFVSGYVREHQEYHDLVDTNYHPSFGNAGKG</sequence>
<dbReference type="RefSeq" id="WP_377020947.1">
    <property type="nucleotide sequence ID" value="NZ_JBHLTS010000004.1"/>
</dbReference>
<protein>
    <submittedName>
        <fullName evidence="2">GNAT family N-acetyltransferase</fullName>
        <ecNumber evidence="2">2.3.1.-</ecNumber>
    </submittedName>
</protein>
<dbReference type="CDD" id="cd04301">
    <property type="entry name" value="NAT_SF"/>
    <property type="match status" value="1"/>
</dbReference>
<dbReference type="PROSITE" id="PS51729">
    <property type="entry name" value="GNAT_YJDJ"/>
    <property type="match status" value="1"/>
</dbReference>
<proteinExistence type="predicted"/>
<dbReference type="Proteomes" id="UP001589828">
    <property type="component" value="Unassembled WGS sequence"/>
</dbReference>
<keyword evidence="2" id="KW-0808">Transferase</keyword>
<dbReference type="Pfam" id="PF14542">
    <property type="entry name" value="Acetyltransf_CG"/>
    <property type="match status" value="1"/>
</dbReference>
<dbReference type="InterPro" id="IPR016181">
    <property type="entry name" value="Acyl_CoA_acyltransferase"/>
</dbReference>
<dbReference type="InterPro" id="IPR031165">
    <property type="entry name" value="GNAT_YJDJ"/>
</dbReference>
<dbReference type="PANTHER" id="PTHR31435">
    <property type="entry name" value="PROTEIN NATD1"/>
    <property type="match status" value="1"/>
</dbReference>
<dbReference type="EC" id="2.3.1.-" evidence="2"/>
<accession>A0ABV6L018</accession>
<feature type="domain" description="N-acetyltransferase" evidence="1">
    <location>
        <begin position="10"/>
        <end position="95"/>
    </location>
</feature>
<reference evidence="2 3" key="1">
    <citation type="submission" date="2024-09" db="EMBL/GenBank/DDBJ databases">
        <authorList>
            <person name="Sun Q."/>
            <person name="Mori K."/>
        </authorList>
    </citation>
    <scope>NUCLEOTIDE SEQUENCE [LARGE SCALE GENOMIC DNA]</scope>
    <source>
        <strain evidence="2 3">NCAIM B.02415</strain>
    </source>
</reference>
<evidence type="ECO:0000259" key="1">
    <source>
        <dbReference type="PROSITE" id="PS51729"/>
    </source>
</evidence>
<evidence type="ECO:0000313" key="2">
    <source>
        <dbReference type="EMBL" id="MFC0513074.1"/>
    </source>
</evidence>